<protein>
    <submittedName>
        <fullName evidence="2">Uncharacterized protein</fullName>
    </submittedName>
</protein>
<evidence type="ECO:0000256" key="1">
    <source>
        <dbReference type="SAM" id="MobiDB-lite"/>
    </source>
</evidence>
<evidence type="ECO:0000313" key="3">
    <source>
        <dbReference type="Proteomes" id="UP000299102"/>
    </source>
</evidence>
<feature type="region of interest" description="Disordered" evidence="1">
    <location>
        <begin position="1"/>
        <end position="25"/>
    </location>
</feature>
<accession>A0A4C1Y836</accession>
<dbReference type="Proteomes" id="UP000299102">
    <property type="component" value="Unassembled WGS sequence"/>
</dbReference>
<gene>
    <name evidence="2" type="ORF">EVAR_33102_1</name>
</gene>
<feature type="compositionally biased region" description="Basic and acidic residues" evidence="1">
    <location>
        <begin position="9"/>
        <end position="19"/>
    </location>
</feature>
<name>A0A4C1Y836_EUMVA</name>
<organism evidence="2 3">
    <name type="scientific">Eumeta variegata</name>
    <name type="common">Bagworm moth</name>
    <name type="synonym">Eumeta japonica</name>
    <dbReference type="NCBI Taxonomy" id="151549"/>
    <lineage>
        <taxon>Eukaryota</taxon>
        <taxon>Metazoa</taxon>
        <taxon>Ecdysozoa</taxon>
        <taxon>Arthropoda</taxon>
        <taxon>Hexapoda</taxon>
        <taxon>Insecta</taxon>
        <taxon>Pterygota</taxon>
        <taxon>Neoptera</taxon>
        <taxon>Endopterygota</taxon>
        <taxon>Lepidoptera</taxon>
        <taxon>Glossata</taxon>
        <taxon>Ditrysia</taxon>
        <taxon>Tineoidea</taxon>
        <taxon>Psychidae</taxon>
        <taxon>Oiketicinae</taxon>
        <taxon>Eumeta</taxon>
    </lineage>
</organism>
<dbReference type="AlphaFoldDB" id="A0A4C1Y836"/>
<sequence>MCSRLPLSPERESADEHAATGRGRGRWRCAGAALGRGVENLQLAPPAAGAYDSQGGYEERFYCVNTLLESE</sequence>
<evidence type="ECO:0000313" key="2">
    <source>
        <dbReference type="EMBL" id="GBP72411.1"/>
    </source>
</evidence>
<dbReference type="EMBL" id="BGZK01001144">
    <property type="protein sequence ID" value="GBP72411.1"/>
    <property type="molecule type" value="Genomic_DNA"/>
</dbReference>
<reference evidence="2 3" key="1">
    <citation type="journal article" date="2019" name="Commun. Biol.">
        <title>The bagworm genome reveals a unique fibroin gene that provides high tensile strength.</title>
        <authorList>
            <person name="Kono N."/>
            <person name="Nakamura H."/>
            <person name="Ohtoshi R."/>
            <person name="Tomita M."/>
            <person name="Numata K."/>
            <person name="Arakawa K."/>
        </authorList>
    </citation>
    <scope>NUCLEOTIDE SEQUENCE [LARGE SCALE GENOMIC DNA]</scope>
</reference>
<proteinExistence type="predicted"/>
<keyword evidence="3" id="KW-1185">Reference proteome</keyword>
<comment type="caution">
    <text evidence="2">The sequence shown here is derived from an EMBL/GenBank/DDBJ whole genome shotgun (WGS) entry which is preliminary data.</text>
</comment>